<feature type="compositionally biased region" description="Acidic residues" evidence="8">
    <location>
        <begin position="221"/>
        <end position="232"/>
    </location>
</feature>
<evidence type="ECO:0000256" key="3">
    <source>
        <dbReference type="ARBA" id="ARBA00022475"/>
    </source>
</evidence>
<dbReference type="KEGG" id="pmrn:116943986"/>
<evidence type="ECO:0000256" key="7">
    <source>
        <dbReference type="ARBA" id="ARBA00023288"/>
    </source>
</evidence>
<dbReference type="Proteomes" id="UP001318040">
    <property type="component" value="Chromosome 19"/>
</dbReference>
<evidence type="ECO:0000256" key="6">
    <source>
        <dbReference type="ARBA" id="ARBA00023139"/>
    </source>
</evidence>
<proteinExistence type="inferred from homology"/>
<evidence type="ECO:0000313" key="9">
    <source>
        <dbReference type="Proteomes" id="UP001318040"/>
    </source>
</evidence>
<feature type="region of interest" description="Disordered" evidence="8">
    <location>
        <begin position="169"/>
        <end position="271"/>
    </location>
</feature>
<dbReference type="RefSeq" id="XP_032813273.1">
    <property type="nucleotide sequence ID" value="XM_032957382.1"/>
</dbReference>
<gene>
    <name evidence="10" type="primary">RFTN2</name>
</gene>
<comment type="similarity">
    <text evidence="2">Belongs to the raftlin family.</text>
</comment>
<dbReference type="CTD" id="130132"/>
<dbReference type="PANTHER" id="PTHR17601:SF1">
    <property type="entry name" value="RAFTLIN-2"/>
    <property type="match status" value="1"/>
</dbReference>
<evidence type="ECO:0000256" key="2">
    <source>
        <dbReference type="ARBA" id="ARBA00006390"/>
    </source>
</evidence>
<accession>A0AAJ7TAS6</accession>
<sequence length="458" mass="49075">MGCGLRKLEDVDEGSPGKIFSTLNRQQVEARVSPAYECLPLDFTTARSDALPEGVQAVASVLDLPARLHDLGRRGFWVAAVHPLLLPWGRRRSLLDQMLRLVLVRPSPTGAGSGSEPPGRFRLLVEECPLSGPELTTEAFKTFLKKSLEAAVERGHAYVGAVAQYSPGGAGSLPRCSGRSVAGELPSARSLASDERATPPARRSNGASREAEHGAAAAGEGEADEEEDDEVFAETTPDARAAPGREDSPEEEAAAARELEGESTESGGHGGGYDLRVFLLYNVPEDQRPGPAYYTDTLPIRVTRRGHALSALDADWLDRLSRHLEEGATLADAQILPFTGRGDRGPKALEGLLVFEENVDTSSCSSSSSCSSPEMRTGNDVIVVEQLTLIEGYEVKTDYVPLLHTLAESGWLLTAILPTPVVKPDSEGNLVSKQIVFLQRPMQPARPTPDIPKSGKKA</sequence>
<keyword evidence="5" id="KW-0472">Membrane</keyword>
<dbReference type="GeneID" id="116943986"/>
<protein>
    <submittedName>
        <fullName evidence="10">Raftlin-2</fullName>
    </submittedName>
</protein>
<evidence type="ECO:0000256" key="5">
    <source>
        <dbReference type="ARBA" id="ARBA00023136"/>
    </source>
</evidence>
<dbReference type="GO" id="GO:0005886">
    <property type="term" value="C:plasma membrane"/>
    <property type="evidence" value="ECO:0007669"/>
    <property type="project" value="UniProtKB-SubCell"/>
</dbReference>
<dbReference type="Pfam" id="PF15250">
    <property type="entry name" value="Raftlin"/>
    <property type="match status" value="1"/>
</dbReference>
<keyword evidence="3" id="KW-1003">Cell membrane</keyword>
<keyword evidence="7" id="KW-0449">Lipoprotein</keyword>
<evidence type="ECO:0000313" key="10">
    <source>
        <dbReference type="RefSeq" id="XP_032813273.1"/>
    </source>
</evidence>
<reference evidence="10" key="1">
    <citation type="submission" date="2025-08" db="UniProtKB">
        <authorList>
            <consortium name="RefSeq"/>
        </authorList>
    </citation>
    <scope>IDENTIFICATION</scope>
    <source>
        <tissue evidence="10">Sperm</tissue>
    </source>
</reference>
<keyword evidence="4" id="KW-0519">Myristate</keyword>
<keyword evidence="9" id="KW-1185">Reference proteome</keyword>
<evidence type="ECO:0000256" key="1">
    <source>
        <dbReference type="ARBA" id="ARBA00004193"/>
    </source>
</evidence>
<organism evidence="9 10">
    <name type="scientific">Petromyzon marinus</name>
    <name type="common">Sea lamprey</name>
    <dbReference type="NCBI Taxonomy" id="7757"/>
    <lineage>
        <taxon>Eukaryota</taxon>
        <taxon>Metazoa</taxon>
        <taxon>Chordata</taxon>
        <taxon>Craniata</taxon>
        <taxon>Vertebrata</taxon>
        <taxon>Cyclostomata</taxon>
        <taxon>Hyperoartia</taxon>
        <taxon>Petromyzontiformes</taxon>
        <taxon>Petromyzontidae</taxon>
        <taxon>Petromyzon</taxon>
    </lineage>
</organism>
<keyword evidence="6" id="KW-0564">Palmitate</keyword>
<comment type="subcellular location">
    <subcellularLocation>
        <location evidence="1">Cell membrane</location>
        <topology evidence="1">Lipid-anchor</topology>
    </subcellularLocation>
</comment>
<evidence type="ECO:0000256" key="4">
    <source>
        <dbReference type="ARBA" id="ARBA00022707"/>
    </source>
</evidence>
<dbReference type="AlphaFoldDB" id="A0AAJ7TAS6"/>
<dbReference type="InterPro" id="IPR028169">
    <property type="entry name" value="Raftlin"/>
</dbReference>
<evidence type="ECO:0000256" key="8">
    <source>
        <dbReference type="SAM" id="MobiDB-lite"/>
    </source>
</evidence>
<dbReference type="PANTHER" id="PTHR17601">
    <property type="entry name" value="RAFTLIN-RELATED"/>
    <property type="match status" value="1"/>
</dbReference>
<name>A0AAJ7TAS6_PETMA</name>